<organism evidence="5 6">
    <name type="scientific">Thermophilibacter immobilis</name>
    <dbReference type="NCBI Taxonomy" id="2779519"/>
    <lineage>
        <taxon>Bacteria</taxon>
        <taxon>Bacillati</taxon>
        <taxon>Actinomycetota</taxon>
        <taxon>Coriobacteriia</taxon>
        <taxon>Coriobacteriales</taxon>
        <taxon>Atopobiaceae</taxon>
        <taxon>Thermophilibacter</taxon>
    </lineage>
</organism>
<gene>
    <name evidence="5" type="ORF">INP52_08390</name>
</gene>
<dbReference type="Proteomes" id="UP000593735">
    <property type="component" value="Chromosome"/>
</dbReference>
<evidence type="ECO:0000259" key="4">
    <source>
        <dbReference type="PROSITE" id="PS50949"/>
    </source>
</evidence>
<dbReference type="InterPro" id="IPR050679">
    <property type="entry name" value="Bact_HTH_transcr_reg"/>
</dbReference>
<dbReference type="SUPFAM" id="SSF46785">
    <property type="entry name" value="Winged helix' DNA-binding domain"/>
    <property type="match status" value="1"/>
</dbReference>
<dbReference type="EMBL" id="CP063767">
    <property type="protein sequence ID" value="QOY60411.1"/>
    <property type="molecule type" value="Genomic_DNA"/>
</dbReference>
<dbReference type="PANTHER" id="PTHR44846">
    <property type="entry name" value="MANNOSYL-D-GLYCERATE TRANSPORT/METABOLISM SYSTEM REPRESSOR MNGR-RELATED"/>
    <property type="match status" value="1"/>
</dbReference>
<dbReference type="GO" id="GO:0045892">
    <property type="term" value="P:negative regulation of DNA-templated transcription"/>
    <property type="evidence" value="ECO:0007669"/>
    <property type="project" value="TreeGrafter"/>
</dbReference>
<dbReference type="SMART" id="SM00866">
    <property type="entry name" value="UTRA"/>
    <property type="match status" value="1"/>
</dbReference>
<sequence>MELVEKSGLPLFQQIVEDMRGSIEAGRYVPGGIIPSERELSEHYSVSRVTVRRAIKELVDMGILSKKQGKGTFVSAAPLERKITQTPEVLTFAQMCEAAGKQPGTRVMRVDEIMGDQRDLEFLGLPKGSNLLRIQRVRTADGMPVMLENSLTPIEGFEFLRQGVMREPGIFGLIEENLGRKAGGHVHCSLRIAKADVEMSKQLEVPMGEPLFMELIDLVDSDGKPLLIAKNYVVGSLMVFDF</sequence>
<evidence type="ECO:0000256" key="2">
    <source>
        <dbReference type="ARBA" id="ARBA00023125"/>
    </source>
</evidence>
<dbReference type="AlphaFoldDB" id="A0A7S7M7X0"/>
<feature type="domain" description="HTH gntR-type" evidence="4">
    <location>
        <begin position="9"/>
        <end position="77"/>
    </location>
</feature>
<dbReference type="Gene3D" id="3.40.1410.10">
    <property type="entry name" value="Chorismate lyase-like"/>
    <property type="match status" value="1"/>
</dbReference>
<dbReference type="KEGG" id="tio:INP52_08390"/>
<dbReference type="GO" id="GO:0003700">
    <property type="term" value="F:DNA-binding transcription factor activity"/>
    <property type="evidence" value="ECO:0007669"/>
    <property type="project" value="InterPro"/>
</dbReference>
<accession>A0A7S7M7X0</accession>
<dbReference type="GO" id="GO:0003677">
    <property type="term" value="F:DNA binding"/>
    <property type="evidence" value="ECO:0007669"/>
    <property type="project" value="UniProtKB-KW"/>
</dbReference>
<dbReference type="Pfam" id="PF00392">
    <property type="entry name" value="GntR"/>
    <property type="match status" value="1"/>
</dbReference>
<dbReference type="Gene3D" id="1.10.10.10">
    <property type="entry name" value="Winged helix-like DNA-binding domain superfamily/Winged helix DNA-binding domain"/>
    <property type="match status" value="1"/>
</dbReference>
<dbReference type="InterPro" id="IPR028978">
    <property type="entry name" value="Chorismate_lyase_/UTRA_dom_sf"/>
</dbReference>
<keyword evidence="3" id="KW-0804">Transcription</keyword>
<evidence type="ECO:0000256" key="3">
    <source>
        <dbReference type="ARBA" id="ARBA00023163"/>
    </source>
</evidence>
<keyword evidence="2" id="KW-0238">DNA-binding</keyword>
<protein>
    <submittedName>
        <fullName evidence="5">GntR family transcriptional regulator</fullName>
    </submittedName>
</protein>
<reference evidence="5 6" key="1">
    <citation type="submission" date="2020-10" db="EMBL/GenBank/DDBJ databases">
        <title>Olsenella immobilis sp.nov., isolated from the mud in a fermentation cellar used for the production of Chinese strong-flavoured liquor.</title>
        <authorList>
            <person name="Lu L."/>
        </authorList>
    </citation>
    <scope>NUCLEOTIDE SEQUENCE [LARGE SCALE GENOMIC DNA]</scope>
    <source>
        <strain evidence="5 6">LZLJ-2</strain>
    </source>
</reference>
<dbReference type="RefSeq" id="WP_194370820.1">
    <property type="nucleotide sequence ID" value="NZ_CP063767.1"/>
</dbReference>
<dbReference type="InterPro" id="IPR036390">
    <property type="entry name" value="WH_DNA-bd_sf"/>
</dbReference>
<dbReference type="CDD" id="cd07377">
    <property type="entry name" value="WHTH_GntR"/>
    <property type="match status" value="1"/>
</dbReference>
<dbReference type="SUPFAM" id="SSF64288">
    <property type="entry name" value="Chorismate lyase-like"/>
    <property type="match status" value="1"/>
</dbReference>
<name>A0A7S7M7X0_9ACTN</name>
<proteinExistence type="predicted"/>
<dbReference type="Pfam" id="PF07702">
    <property type="entry name" value="UTRA"/>
    <property type="match status" value="1"/>
</dbReference>
<keyword evidence="1" id="KW-0805">Transcription regulation</keyword>
<dbReference type="InterPro" id="IPR036388">
    <property type="entry name" value="WH-like_DNA-bd_sf"/>
</dbReference>
<dbReference type="PANTHER" id="PTHR44846:SF1">
    <property type="entry name" value="MANNOSYL-D-GLYCERATE TRANSPORT_METABOLISM SYSTEM REPRESSOR MNGR-RELATED"/>
    <property type="match status" value="1"/>
</dbReference>
<dbReference type="InterPro" id="IPR011663">
    <property type="entry name" value="UTRA"/>
</dbReference>
<dbReference type="FunFam" id="1.10.10.10:FF:000079">
    <property type="entry name" value="GntR family transcriptional regulator"/>
    <property type="match status" value="1"/>
</dbReference>
<keyword evidence="6" id="KW-1185">Reference proteome</keyword>
<evidence type="ECO:0000313" key="6">
    <source>
        <dbReference type="Proteomes" id="UP000593735"/>
    </source>
</evidence>
<dbReference type="PROSITE" id="PS50949">
    <property type="entry name" value="HTH_GNTR"/>
    <property type="match status" value="1"/>
</dbReference>
<dbReference type="PRINTS" id="PR00035">
    <property type="entry name" value="HTHGNTR"/>
</dbReference>
<evidence type="ECO:0000313" key="5">
    <source>
        <dbReference type="EMBL" id="QOY60411.1"/>
    </source>
</evidence>
<dbReference type="SMART" id="SM00345">
    <property type="entry name" value="HTH_GNTR"/>
    <property type="match status" value="1"/>
</dbReference>
<dbReference type="InterPro" id="IPR000524">
    <property type="entry name" value="Tscrpt_reg_HTH_GntR"/>
</dbReference>
<evidence type="ECO:0000256" key="1">
    <source>
        <dbReference type="ARBA" id="ARBA00023015"/>
    </source>
</evidence>